<dbReference type="InterPro" id="IPR044855">
    <property type="entry name" value="CoA-Trfase_III_dom3_sf"/>
</dbReference>
<dbReference type="Pfam" id="PF02515">
    <property type="entry name" value="CoA_transf_3"/>
    <property type="match status" value="1"/>
</dbReference>
<keyword evidence="1 2" id="KW-0808">Transferase</keyword>
<dbReference type="GO" id="GO:0008410">
    <property type="term" value="F:CoA-transferase activity"/>
    <property type="evidence" value="ECO:0007669"/>
    <property type="project" value="TreeGrafter"/>
</dbReference>
<dbReference type="EMBL" id="BMCT01000004">
    <property type="protein sequence ID" value="GGF69001.1"/>
    <property type="molecule type" value="Genomic_DNA"/>
</dbReference>
<reference evidence="2" key="1">
    <citation type="journal article" date="2014" name="Int. J. Syst. Evol. Microbiol.">
        <title>Complete genome sequence of Corynebacterium casei LMG S-19264T (=DSM 44701T), isolated from a smear-ripened cheese.</title>
        <authorList>
            <consortium name="US DOE Joint Genome Institute (JGI-PGF)"/>
            <person name="Walter F."/>
            <person name="Albersmeier A."/>
            <person name="Kalinowski J."/>
            <person name="Ruckert C."/>
        </authorList>
    </citation>
    <scope>NUCLEOTIDE SEQUENCE</scope>
    <source>
        <strain evidence="2">CCM 7897</strain>
    </source>
</reference>
<dbReference type="Gene3D" id="3.40.50.10540">
    <property type="entry name" value="Crotonobetainyl-coa:carnitine coa-transferase, domain 1"/>
    <property type="match status" value="1"/>
</dbReference>
<organism evidence="2 3">
    <name type="scientific">Azorhizobium oxalatiphilum</name>
    <dbReference type="NCBI Taxonomy" id="980631"/>
    <lineage>
        <taxon>Bacteria</taxon>
        <taxon>Pseudomonadati</taxon>
        <taxon>Pseudomonadota</taxon>
        <taxon>Alphaproteobacteria</taxon>
        <taxon>Hyphomicrobiales</taxon>
        <taxon>Xanthobacteraceae</taxon>
        <taxon>Azorhizobium</taxon>
    </lineage>
</organism>
<keyword evidence="3" id="KW-1185">Reference proteome</keyword>
<evidence type="ECO:0000256" key="1">
    <source>
        <dbReference type="ARBA" id="ARBA00022679"/>
    </source>
</evidence>
<dbReference type="AlphaFoldDB" id="A0A917C2G1"/>
<evidence type="ECO:0000313" key="2">
    <source>
        <dbReference type="EMBL" id="GGF69001.1"/>
    </source>
</evidence>
<dbReference type="Proteomes" id="UP000606044">
    <property type="component" value="Unassembled WGS sequence"/>
</dbReference>
<dbReference type="InterPro" id="IPR050483">
    <property type="entry name" value="CoA-transferase_III_domain"/>
</dbReference>
<dbReference type="PANTHER" id="PTHR48207:SF4">
    <property type="entry name" value="BLL6097 PROTEIN"/>
    <property type="match status" value="1"/>
</dbReference>
<dbReference type="SUPFAM" id="SSF89796">
    <property type="entry name" value="CoA-transferase family III (CaiB/BaiF)"/>
    <property type="match status" value="1"/>
</dbReference>
<comment type="caution">
    <text evidence="2">The sequence shown here is derived from an EMBL/GenBank/DDBJ whole genome shotgun (WGS) entry which is preliminary data.</text>
</comment>
<reference evidence="2" key="2">
    <citation type="submission" date="2020-09" db="EMBL/GenBank/DDBJ databases">
        <authorList>
            <person name="Sun Q."/>
            <person name="Sedlacek I."/>
        </authorList>
    </citation>
    <scope>NUCLEOTIDE SEQUENCE</scope>
    <source>
        <strain evidence="2">CCM 7897</strain>
    </source>
</reference>
<dbReference type="Gene3D" id="3.30.1540.10">
    <property type="entry name" value="formyl-coa transferase, domain 3"/>
    <property type="match status" value="1"/>
</dbReference>
<dbReference type="RefSeq" id="WP_188580115.1">
    <property type="nucleotide sequence ID" value="NZ_BMCT01000004.1"/>
</dbReference>
<name>A0A917C2G1_9HYPH</name>
<protein>
    <submittedName>
        <fullName evidence="2">CoA transferase</fullName>
    </submittedName>
</protein>
<sequence>MGPLAGIKIIDMTSVVMGPYATQQLADMGADVIKVEAPVGDLTRQIPPFVNPGMGAIYLNANRNKRSICLDLKQPAGREVLLRLAADADVLVYNVRPQAMARLGLSYEAVSAANPRIIYAGVFGFGQAGPYAAKPAYDDLIQGGAGMSALIARASVDGVPRYVPSAMADRVVGLAAVGAICATLVNRERTGQGQRVDVPMFETMVGFVMSDHMGGLTFEPPLDKGGYARQLSSERRPYRTADGHVCALVYNDKQWSSFLAAVGMEDLLRDPCFASFRARSQNVDHVYGELARIFLTRTTAQWLELLEQADVPCMPMHDLESILDDPQLTATDFFQLMEHPTEGTVRVMRMPTEWSATPAEIGRLAPAKGADGEEVLRQSGFDADEIARLKADGILSGV</sequence>
<dbReference type="InterPro" id="IPR023606">
    <property type="entry name" value="CoA-Trfase_III_dom_1_sf"/>
</dbReference>
<proteinExistence type="predicted"/>
<dbReference type="PANTHER" id="PTHR48207">
    <property type="entry name" value="SUCCINATE--HYDROXYMETHYLGLUTARATE COA-TRANSFERASE"/>
    <property type="match status" value="1"/>
</dbReference>
<gene>
    <name evidence="2" type="ORF">GCM10007301_30840</name>
</gene>
<dbReference type="InterPro" id="IPR003673">
    <property type="entry name" value="CoA-Trfase_fam_III"/>
</dbReference>
<evidence type="ECO:0000313" key="3">
    <source>
        <dbReference type="Proteomes" id="UP000606044"/>
    </source>
</evidence>
<accession>A0A917C2G1</accession>